<gene>
    <name evidence="1" type="ORF">COCSUDRAFT_41339</name>
</gene>
<keyword evidence="2" id="KW-1185">Reference proteome</keyword>
<dbReference type="AlphaFoldDB" id="I0Z047"/>
<comment type="caution">
    <text evidence="1">The sequence shown here is derived from an EMBL/GenBank/DDBJ whole genome shotgun (WGS) entry which is preliminary data.</text>
</comment>
<dbReference type="Proteomes" id="UP000007264">
    <property type="component" value="Unassembled WGS sequence"/>
</dbReference>
<dbReference type="OrthoDB" id="513870at2759"/>
<dbReference type="PANTHER" id="PTHR34454">
    <property type="entry name" value="TUNICAMYCIN INDUCED PROTEIN"/>
    <property type="match status" value="1"/>
</dbReference>
<dbReference type="KEGG" id="csl:COCSUDRAFT_41339"/>
<dbReference type="GeneID" id="17042014"/>
<dbReference type="PANTHER" id="PTHR34454:SF2">
    <property type="entry name" value="PROTEIN TUNICAMYCIN INDUCED 1"/>
    <property type="match status" value="1"/>
</dbReference>
<dbReference type="RefSeq" id="XP_005648560.1">
    <property type="nucleotide sequence ID" value="XM_005648503.1"/>
</dbReference>
<dbReference type="EMBL" id="AGSI01000006">
    <property type="protein sequence ID" value="EIE24016.1"/>
    <property type="molecule type" value="Genomic_DNA"/>
</dbReference>
<accession>I0Z047</accession>
<organism evidence="1 2">
    <name type="scientific">Coccomyxa subellipsoidea (strain C-169)</name>
    <name type="common">Green microalga</name>
    <dbReference type="NCBI Taxonomy" id="574566"/>
    <lineage>
        <taxon>Eukaryota</taxon>
        <taxon>Viridiplantae</taxon>
        <taxon>Chlorophyta</taxon>
        <taxon>core chlorophytes</taxon>
        <taxon>Trebouxiophyceae</taxon>
        <taxon>Trebouxiophyceae incertae sedis</taxon>
        <taxon>Coccomyxaceae</taxon>
        <taxon>Coccomyxa</taxon>
        <taxon>Coccomyxa subellipsoidea</taxon>
    </lineage>
</organism>
<name>I0Z047_COCSC</name>
<dbReference type="InterPro" id="IPR053283">
    <property type="entry name" value="TUNICAMYCIN_INDUCED_1"/>
</dbReference>
<evidence type="ECO:0000313" key="1">
    <source>
        <dbReference type="EMBL" id="EIE24016.1"/>
    </source>
</evidence>
<protein>
    <submittedName>
        <fullName evidence="1">Uncharacterized protein</fullName>
    </submittedName>
</protein>
<proteinExistence type="predicted"/>
<sequence>MLPDFTLTGPLELVLTEAQPVKLYLPHHADAGLVRRIMLQPGAALTVHNARSVALRRPVDLPLPPDSFVANVWGRSVRGTAPSASDSLSGLLHMAHGLQQQALDRLASAEDASKLAAVSLEVQLSGGSWFRTAAPAPGEATPQMRVRRSVGAADAIELSVQDAQVASRGEAALSATWAWPVPVAQPAKLQRYEAVLKELLARQGLDGRQQLDSLSLAEVVVDVTTLLSLEFEVEREGGQQNVTLGEGMFKLGQAPHEVWRAVLALKPEGSGQVAFQPLQAQLVDASRSTISISPLAEAMALGNATLPEDMHFVYPSMT</sequence>
<evidence type="ECO:0000313" key="2">
    <source>
        <dbReference type="Proteomes" id="UP000007264"/>
    </source>
</evidence>
<reference evidence="1 2" key="1">
    <citation type="journal article" date="2012" name="Genome Biol.">
        <title>The genome of the polar eukaryotic microalga coccomyxa subellipsoidea reveals traits of cold adaptation.</title>
        <authorList>
            <person name="Blanc G."/>
            <person name="Agarkova I."/>
            <person name="Grimwood J."/>
            <person name="Kuo A."/>
            <person name="Brueggeman A."/>
            <person name="Dunigan D."/>
            <person name="Gurnon J."/>
            <person name="Ladunga I."/>
            <person name="Lindquist E."/>
            <person name="Lucas S."/>
            <person name="Pangilinan J."/>
            <person name="Proschold T."/>
            <person name="Salamov A."/>
            <person name="Schmutz J."/>
            <person name="Weeks D."/>
            <person name="Yamada T."/>
            <person name="Claverie J.M."/>
            <person name="Grigoriev I."/>
            <person name="Van Etten J."/>
            <person name="Lomsadze A."/>
            <person name="Borodovsky M."/>
        </authorList>
    </citation>
    <scope>NUCLEOTIDE SEQUENCE [LARGE SCALE GENOMIC DNA]</scope>
    <source>
        <strain evidence="1 2">C-169</strain>
    </source>
</reference>
<dbReference type="eggNOG" id="ENOG502QQ67">
    <property type="taxonomic scope" value="Eukaryota"/>
</dbReference>